<protein>
    <submittedName>
        <fullName evidence="2">Uncharacterized protein</fullName>
    </submittedName>
</protein>
<comment type="caution">
    <text evidence="2">The sequence shown here is derived from an EMBL/GenBank/DDBJ whole genome shotgun (WGS) entry which is preliminary data.</text>
</comment>
<dbReference type="AlphaFoldDB" id="A0A0N1F362"/>
<dbReference type="EMBL" id="LGSZ01000050">
    <property type="protein sequence ID" value="KPH79411.1"/>
    <property type="molecule type" value="Genomic_DNA"/>
</dbReference>
<accession>A0A0N1F362</accession>
<reference evidence="2 3" key="1">
    <citation type="submission" date="2015-07" db="EMBL/GenBank/DDBJ databases">
        <title>Whole genome sequencing of Bosea vaviloviae isolated from cave pool.</title>
        <authorList>
            <person name="Tan N.E.H."/>
            <person name="Lee Y.P."/>
            <person name="Gan H.M."/>
            <person name="Barton H."/>
            <person name="Savka M.A."/>
        </authorList>
    </citation>
    <scope>NUCLEOTIDE SEQUENCE [LARGE SCALE GENOMIC DNA]</scope>
    <source>
        <strain evidence="2 3">SD260</strain>
    </source>
</reference>
<dbReference type="Proteomes" id="UP000037822">
    <property type="component" value="Unassembled WGS sequence"/>
</dbReference>
<organism evidence="2 3">
    <name type="scientific">Bosea vaviloviae</name>
    <dbReference type="NCBI Taxonomy" id="1526658"/>
    <lineage>
        <taxon>Bacteria</taxon>
        <taxon>Pseudomonadati</taxon>
        <taxon>Pseudomonadota</taxon>
        <taxon>Alphaproteobacteria</taxon>
        <taxon>Hyphomicrobiales</taxon>
        <taxon>Boseaceae</taxon>
        <taxon>Bosea</taxon>
    </lineage>
</organism>
<feature type="compositionally biased region" description="Polar residues" evidence="1">
    <location>
        <begin position="1"/>
        <end position="18"/>
    </location>
</feature>
<evidence type="ECO:0000313" key="3">
    <source>
        <dbReference type="Proteomes" id="UP000037822"/>
    </source>
</evidence>
<name>A0A0N1F362_9HYPH</name>
<sequence>MGTTVQPLTKQKSDGTTYTRRDDVEEALERLVSLPRSDVVTALKIRDARSDLYVQSECIVYLIRATRHDNDQTYFGELYRELMRRIVAVVCRQRP</sequence>
<proteinExistence type="predicted"/>
<gene>
    <name evidence="2" type="ORF">AE618_19250</name>
</gene>
<dbReference type="PATRIC" id="fig|1526658.3.peg.1480"/>
<keyword evidence="3" id="KW-1185">Reference proteome</keyword>
<evidence type="ECO:0000256" key="1">
    <source>
        <dbReference type="SAM" id="MobiDB-lite"/>
    </source>
</evidence>
<evidence type="ECO:0000313" key="2">
    <source>
        <dbReference type="EMBL" id="KPH79411.1"/>
    </source>
</evidence>
<feature type="region of interest" description="Disordered" evidence="1">
    <location>
        <begin position="1"/>
        <end position="20"/>
    </location>
</feature>